<evidence type="ECO:0000313" key="8">
    <source>
        <dbReference type="Proteomes" id="UP001177341"/>
    </source>
</evidence>
<dbReference type="GO" id="GO:0003677">
    <property type="term" value="F:DNA binding"/>
    <property type="evidence" value="ECO:0007669"/>
    <property type="project" value="UniProtKB-KW"/>
</dbReference>
<accession>A0AAW7XKT2</accession>
<evidence type="ECO:0000256" key="2">
    <source>
        <dbReference type="ARBA" id="ARBA00023125"/>
    </source>
</evidence>
<dbReference type="Pfam" id="PF00196">
    <property type="entry name" value="GerE"/>
    <property type="match status" value="1"/>
</dbReference>
<name>A0AAW7XKT2_9GAMM</name>
<dbReference type="Proteomes" id="UP001169862">
    <property type="component" value="Unassembled WGS sequence"/>
</dbReference>
<gene>
    <name evidence="5" type="ORF">Q4490_15145</name>
    <name evidence="6" type="ORF">Q8W30_13260</name>
</gene>
<dbReference type="PROSITE" id="PS00622">
    <property type="entry name" value="HTH_LUXR_1"/>
    <property type="match status" value="1"/>
</dbReference>
<evidence type="ECO:0000259" key="4">
    <source>
        <dbReference type="PROSITE" id="PS50043"/>
    </source>
</evidence>
<keyword evidence="8" id="KW-1185">Reference proteome</keyword>
<dbReference type="InterPro" id="IPR016032">
    <property type="entry name" value="Sig_transdc_resp-reg_C-effctor"/>
</dbReference>
<dbReference type="RefSeq" id="WP_215150537.1">
    <property type="nucleotide sequence ID" value="NZ_CAXHZV010000008.1"/>
</dbReference>
<evidence type="ECO:0000256" key="1">
    <source>
        <dbReference type="ARBA" id="ARBA00023015"/>
    </source>
</evidence>
<dbReference type="SMART" id="SM00421">
    <property type="entry name" value="HTH_LUXR"/>
    <property type="match status" value="1"/>
</dbReference>
<keyword evidence="1" id="KW-0805">Transcription regulation</keyword>
<dbReference type="CDD" id="cd06170">
    <property type="entry name" value="LuxR_C_like"/>
    <property type="match status" value="1"/>
</dbReference>
<dbReference type="SUPFAM" id="SSF46894">
    <property type="entry name" value="C-terminal effector domain of the bipartite response regulators"/>
    <property type="match status" value="1"/>
</dbReference>
<dbReference type="InterPro" id="IPR036388">
    <property type="entry name" value="WH-like_DNA-bd_sf"/>
</dbReference>
<dbReference type="PRINTS" id="PR00038">
    <property type="entry name" value="HTHLUXR"/>
</dbReference>
<dbReference type="EMBL" id="JAUYVO010000009">
    <property type="protein sequence ID" value="MDP2523538.1"/>
    <property type="molecule type" value="Genomic_DNA"/>
</dbReference>
<evidence type="ECO:0000313" key="7">
    <source>
        <dbReference type="Proteomes" id="UP001169862"/>
    </source>
</evidence>
<dbReference type="Gene3D" id="1.10.10.10">
    <property type="entry name" value="Winged helix-like DNA-binding domain superfamily/Winged helix DNA-binding domain"/>
    <property type="match status" value="1"/>
</dbReference>
<dbReference type="InterPro" id="IPR000792">
    <property type="entry name" value="Tscrpt_reg_LuxR_C"/>
</dbReference>
<evidence type="ECO:0000313" key="6">
    <source>
        <dbReference type="EMBL" id="MDP2523538.1"/>
    </source>
</evidence>
<dbReference type="PANTHER" id="PTHR44688:SF16">
    <property type="entry name" value="DNA-BINDING TRANSCRIPTIONAL ACTIVATOR DEVR_DOSR"/>
    <property type="match status" value="1"/>
</dbReference>
<keyword evidence="2" id="KW-0238">DNA-binding</keyword>
<dbReference type="PROSITE" id="PS50043">
    <property type="entry name" value="HTH_LUXR_2"/>
    <property type="match status" value="1"/>
</dbReference>
<dbReference type="AlphaFoldDB" id="A0AAW7XKT2"/>
<dbReference type="Proteomes" id="UP001177341">
    <property type="component" value="Unassembled WGS sequence"/>
</dbReference>
<protein>
    <submittedName>
        <fullName evidence="5">Helix-turn-helix transcriptional regulator</fullName>
    </submittedName>
</protein>
<evidence type="ECO:0000256" key="3">
    <source>
        <dbReference type="ARBA" id="ARBA00023163"/>
    </source>
</evidence>
<dbReference type="EMBL" id="JAUOPG010000011">
    <property type="protein sequence ID" value="MDO6454904.1"/>
    <property type="molecule type" value="Genomic_DNA"/>
</dbReference>
<keyword evidence="3" id="KW-0804">Transcription</keyword>
<reference evidence="5" key="1">
    <citation type="submission" date="2023-07" db="EMBL/GenBank/DDBJ databases">
        <title>Genome content predicts the carbon catabolic preferences of heterotrophic bacteria.</title>
        <authorList>
            <person name="Gralka M."/>
        </authorList>
    </citation>
    <scope>NUCLEOTIDE SEQUENCE</scope>
    <source>
        <strain evidence="6">5G01</strain>
        <strain evidence="5">I2M16</strain>
    </source>
</reference>
<evidence type="ECO:0000313" key="5">
    <source>
        <dbReference type="EMBL" id="MDO6454904.1"/>
    </source>
</evidence>
<feature type="domain" description="HTH luxR-type" evidence="4">
    <location>
        <begin position="200"/>
        <end position="265"/>
    </location>
</feature>
<dbReference type="PANTHER" id="PTHR44688">
    <property type="entry name" value="DNA-BINDING TRANSCRIPTIONAL ACTIVATOR DEVR_DOSR"/>
    <property type="match status" value="1"/>
</dbReference>
<dbReference type="GO" id="GO:0006355">
    <property type="term" value="P:regulation of DNA-templated transcription"/>
    <property type="evidence" value="ECO:0007669"/>
    <property type="project" value="InterPro"/>
</dbReference>
<proteinExistence type="predicted"/>
<comment type="caution">
    <text evidence="5">The sequence shown here is derived from an EMBL/GenBank/DDBJ whole genome shotgun (WGS) entry which is preliminary data.</text>
</comment>
<sequence length="273" mass="30934">MTLNPTTSVHNTEAYGLKALAGLIDHIHSASFPKMLEEFIGRICQFDSFLMLTYKTHFKPLVLHPKSPAEHSPTLRFYIDQAYIFDPIYHLVKESPAADVHRICDIAPDSFHSTEYYEKCYKYFDLVDEINLIIPLDNEVTCAIALGRKSQLGSINRQEHNALKQWLPVLASLVQQFWLTQQSLYIDNAKPEGAIQQALTSFGSGVLTRREQQITALILQGHSSKAISALLDISPGTVKVHRKNIHTRLNTSTQSEIFQQFLTHLKSLDDSIE</sequence>
<organism evidence="5 7">
    <name type="scientific">Neptunomonas phycophila</name>
    <dbReference type="NCBI Taxonomy" id="1572645"/>
    <lineage>
        <taxon>Bacteria</taxon>
        <taxon>Pseudomonadati</taxon>
        <taxon>Pseudomonadota</taxon>
        <taxon>Gammaproteobacteria</taxon>
        <taxon>Oceanospirillales</taxon>
        <taxon>Oceanospirillaceae</taxon>
        <taxon>Neptunomonas</taxon>
    </lineage>
</organism>